<feature type="region of interest" description="Disordered" evidence="1">
    <location>
        <begin position="89"/>
        <end position="137"/>
    </location>
</feature>
<feature type="region of interest" description="Disordered" evidence="1">
    <location>
        <begin position="155"/>
        <end position="174"/>
    </location>
</feature>
<sequence>MVEHWGHSQIYNQRTLVLNTVAGEYSLDVQWLGIGVWKNQMHVGVSFECIEAHQNPLPETSGIQLMPQLVACASAQLGDLLTGLLPGSLPGSFPGPSSVPSPGPSPGTPTGPSPGRSLGPLPDLSLGPLPGSSPGPSRARSFKFLASAFSAMAGKSTNKRNAPRTPGATATPNADSTLLSRTFQINNKAICSLQTFCPNYNDSAHCQNYVHPFVTPCRGVNSNLLNRHTTSCVPIYAGLVMDVVN</sequence>
<evidence type="ECO:0000313" key="2">
    <source>
        <dbReference type="EMBL" id="RUP44683.1"/>
    </source>
</evidence>
<keyword evidence="3" id="KW-1185">Reference proteome</keyword>
<evidence type="ECO:0000313" key="3">
    <source>
        <dbReference type="Proteomes" id="UP000268093"/>
    </source>
</evidence>
<accession>A0A433D1H7</accession>
<dbReference type="Proteomes" id="UP000268093">
    <property type="component" value="Unassembled WGS sequence"/>
</dbReference>
<protein>
    <submittedName>
        <fullName evidence="2">Uncharacterized protein</fullName>
    </submittedName>
</protein>
<feature type="compositionally biased region" description="Low complexity" evidence="1">
    <location>
        <begin position="113"/>
        <end position="137"/>
    </location>
</feature>
<feature type="compositionally biased region" description="Pro residues" evidence="1">
    <location>
        <begin position="97"/>
        <end position="112"/>
    </location>
</feature>
<reference evidence="2 3" key="1">
    <citation type="journal article" date="2018" name="New Phytol.">
        <title>Phylogenomics of Endogonaceae and evolution of mycorrhizas within Mucoromycota.</title>
        <authorList>
            <person name="Chang Y."/>
            <person name="Desiro A."/>
            <person name="Na H."/>
            <person name="Sandor L."/>
            <person name="Lipzen A."/>
            <person name="Clum A."/>
            <person name="Barry K."/>
            <person name="Grigoriev I.V."/>
            <person name="Martin F.M."/>
            <person name="Stajich J.E."/>
            <person name="Smith M.E."/>
            <person name="Bonito G."/>
            <person name="Spatafora J.W."/>
        </authorList>
    </citation>
    <scope>NUCLEOTIDE SEQUENCE [LARGE SCALE GENOMIC DNA]</scope>
    <source>
        <strain evidence="2 3">GMNB39</strain>
    </source>
</reference>
<gene>
    <name evidence="2" type="ORF">BC936DRAFT_149136</name>
</gene>
<dbReference type="AlphaFoldDB" id="A0A433D1H7"/>
<proteinExistence type="predicted"/>
<name>A0A433D1H7_9FUNG</name>
<organism evidence="2 3">
    <name type="scientific">Jimgerdemannia flammicorona</name>
    <dbReference type="NCBI Taxonomy" id="994334"/>
    <lineage>
        <taxon>Eukaryota</taxon>
        <taxon>Fungi</taxon>
        <taxon>Fungi incertae sedis</taxon>
        <taxon>Mucoromycota</taxon>
        <taxon>Mucoromycotina</taxon>
        <taxon>Endogonomycetes</taxon>
        <taxon>Endogonales</taxon>
        <taxon>Endogonaceae</taxon>
        <taxon>Jimgerdemannia</taxon>
    </lineage>
</organism>
<dbReference type="EMBL" id="RBNI01008508">
    <property type="protein sequence ID" value="RUP44683.1"/>
    <property type="molecule type" value="Genomic_DNA"/>
</dbReference>
<evidence type="ECO:0000256" key="1">
    <source>
        <dbReference type="SAM" id="MobiDB-lite"/>
    </source>
</evidence>
<comment type="caution">
    <text evidence="2">The sequence shown here is derived from an EMBL/GenBank/DDBJ whole genome shotgun (WGS) entry which is preliminary data.</text>
</comment>